<gene>
    <name evidence="2" type="ORF">F0562_011477</name>
</gene>
<name>A0A5J5A3W2_9ASTE</name>
<dbReference type="EMBL" id="CM018047">
    <property type="protein sequence ID" value="KAA8525029.1"/>
    <property type="molecule type" value="Genomic_DNA"/>
</dbReference>
<evidence type="ECO:0000256" key="1">
    <source>
        <dbReference type="SAM" id="Coils"/>
    </source>
</evidence>
<keyword evidence="3" id="KW-1185">Reference proteome</keyword>
<accession>A0A5J5A3W2</accession>
<organism evidence="2 3">
    <name type="scientific">Nyssa sinensis</name>
    <dbReference type="NCBI Taxonomy" id="561372"/>
    <lineage>
        <taxon>Eukaryota</taxon>
        <taxon>Viridiplantae</taxon>
        <taxon>Streptophyta</taxon>
        <taxon>Embryophyta</taxon>
        <taxon>Tracheophyta</taxon>
        <taxon>Spermatophyta</taxon>
        <taxon>Magnoliopsida</taxon>
        <taxon>eudicotyledons</taxon>
        <taxon>Gunneridae</taxon>
        <taxon>Pentapetalae</taxon>
        <taxon>asterids</taxon>
        <taxon>Cornales</taxon>
        <taxon>Nyssaceae</taxon>
        <taxon>Nyssa</taxon>
    </lineage>
</organism>
<feature type="coiled-coil region" evidence="1">
    <location>
        <begin position="90"/>
        <end position="131"/>
    </location>
</feature>
<keyword evidence="1" id="KW-0175">Coiled coil</keyword>
<reference evidence="2 3" key="1">
    <citation type="submission" date="2019-09" db="EMBL/GenBank/DDBJ databases">
        <title>A chromosome-level genome assembly of the Chinese tupelo Nyssa sinensis.</title>
        <authorList>
            <person name="Yang X."/>
            <person name="Kang M."/>
            <person name="Yang Y."/>
            <person name="Xiong H."/>
            <person name="Wang M."/>
            <person name="Zhang Z."/>
            <person name="Wang Z."/>
            <person name="Wu H."/>
            <person name="Ma T."/>
            <person name="Liu J."/>
            <person name="Xi Z."/>
        </authorList>
    </citation>
    <scope>NUCLEOTIDE SEQUENCE [LARGE SCALE GENOMIC DNA]</scope>
    <source>
        <strain evidence="2">J267</strain>
        <tissue evidence="2">Leaf</tissue>
    </source>
</reference>
<dbReference type="OrthoDB" id="1580137at2759"/>
<proteinExistence type="predicted"/>
<protein>
    <submittedName>
        <fullName evidence="2">Uncharacterized protein</fullName>
    </submittedName>
</protein>
<dbReference type="Proteomes" id="UP000325577">
    <property type="component" value="Linkage Group LG4"/>
</dbReference>
<dbReference type="AlphaFoldDB" id="A0A5J5A3W2"/>
<evidence type="ECO:0000313" key="2">
    <source>
        <dbReference type="EMBL" id="KAA8525029.1"/>
    </source>
</evidence>
<evidence type="ECO:0000313" key="3">
    <source>
        <dbReference type="Proteomes" id="UP000325577"/>
    </source>
</evidence>
<sequence length="133" mass="15039">MNSLEGKTEIGMLKLKTETLHEHADGKHGATLQELLEAEDNDEMRRLQSESMAKGAETLTEVDICAQVLRRRPGYVRGLGHGMIAPLSSSRSLSAQIGDLNRRYQKEQQQNQELHSQIEQLNENMRIEVQSQV</sequence>